<dbReference type="CDD" id="cd00028">
    <property type="entry name" value="B_lectin"/>
    <property type="match status" value="1"/>
</dbReference>
<dbReference type="InterPro" id="IPR001480">
    <property type="entry name" value="Bulb-type_lectin_dom"/>
</dbReference>
<protein>
    <submittedName>
        <fullName evidence="8">Uncharacterized protein</fullName>
    </submittedName>
</protein>
<feature type="domain" description="Apple" evidence="7">
    <location>
        <begin position="331"/>
        <end position="415"/>
    </location>
</feature>
<evidence type="ECO:0000259" key="6">
    <source>
        <dbReference type="PROSITE" id="PS50927"/>
    </source>
</evidence>
<keyword evidence="2 5" id="KW-0732">Signal</keyword>
<evidence type="ECO:0000256" key="4">
    <source>
        <dbReference type="ARBA" id="ARBA00023180"/>
    </source>
</evidence>
<dbReference type="InterPro" id="IPR003609">
    <property type="entry name" value="Pan_app"/>
</dbReference>
<evidence type="ECO:0000313" key="8">
    <source>
        <dbReference type="EMBL" id="KAK1440443.1"/>
    </source>
</evidence>
<dbReference type="Proteomes" id="UP001229421">
    <property type="component" value="Unassembled WGS sequence"/>
</dbReference>
<dbReference type="PANTHER" id="PTHR32444:SF183">
    <property type="entry name" value="APPLE DOMAIN-CONTAINING PROTEIN"/>
    <property type="match status" value="1"/>
</dbReference>
<accession>A0AAD8LFQ5</accession>
<keyword evidence="9" id="KW-1185">Reference proteome</keyword>
<dbReference type="GO" id="GO:0048544">
    <property type="term" value="P:recognition of pollen"/>
    <property type="evidence" value="ECO:0007669"/>
    <property type="project" value="InterPro"/>
</dbReference>
<comment type="function">
    <text evidence="1">Involved in sporophytic self-incompatibility system (the inability of flowering plants to achieve self-fertilization).</text>
</comment>
<dbReference type="PANTHER" id="PTHR32444">
    <property type="entry name" value="BULB-TYPE LECTIN DOMAIN-CONTAINING PROTEIN"/>
    <property type="match status" value="1"/>
</dbReference>
<dbReference type="InterPro" id="IPR035446">
    <property type="entry name" value="SLSG/EP1"/>
</dbReference>
<dbReference type="InterPro" id="IPR036426">
    <property type="entry name" value="Bulb-type_lectin_dom_sf"/>
</dbReference>
<dbReference type="InterPro" id="IPR000858">
    <property type="entry name" value="S_locus_glycoprot_dom"/>
</dbReference>
<feature type="domain" description="Bulb-type lectin" evidence="6">
    <location>
        <begin position="17"/>
        <end position="138"/>
    </location>
</feature>
<dbReference type="SUPFAM" id="SSF51110">
    <property type="entry name" value="alpha-D-mannose-specific plant lectins"/>
    <property type="match status" value="1"/>
</dbReference>
<keyword evidence="4" id="KW-0325">Glycoprotein</keyword>
<dbReference type="PROSITE" id="PS50948">
    <property type="entry name" value="PAN"/>
    <property type="match status" value="1"/>
</dbReference>
<reference evidence="8" key="1">
    <citation type="journal article" date="2023" name="bioRxiv">
        <title>Improved chromosome-level genome assembly for marigold (Tagetes erecta).</title>
        <authorList>
            <person name="Jiang F."/>
            <person name="Yuan L."/>
            <person name="Wang S."/>
            <person name="Wang H."/>
            <person name="Xu D."/>
            <person name="Wang A."/>
            <person name="Fan W."/>
        </authorList>
    </citation>
    <scope>NUCLEOTIDE SEQUENCE</scope>
    <source>
        <strain evidence="8">WSJ</strain>
        <tissue evidence="8">Leaf</tissue>
    </source>
</reference>
<dbReference type="Gene3D" id="2.90.10.10">
    <property type="entry name" value="Bulb-type lectin domain"/>
    <property type="match status" value="1"/>
</dbReference>
<organism evidence="8 9">
    <name type="scientific">Tagetes erecta</name>
    <name type="common">African marigold</name>
    <dbReference type="NCBI Taxonomy" id="13708"/>
    <lineage>
        <taxon>Eukaryota</taxon>
        <taxon>Viridiplantae</taxon>
        <taxon>Streptophyta</taxon>
        <taxon>Embryophyta</taxon>
        <taxon>Tracheophyta</taxon>
        <taxon>Spermatophyta</taxon>
        <taxon>Magnoliopsida</taxon>
        <taxon>eudicotyledons</taxon>
        <taxon>Gunneridae</taxon>
        <taxon>Pentapetalae</taxon>
        <taxon>asterids</taxon>
        <taxon>campanulids</taxon>
        <taxon>Asterales</taxon>
        <taxon>Asteraceae</taxon>
        <taxon>Asteroideae</taxon>
        <taxon>Heliantheae alliance</taxon>
        <taxon>Tageteae</taxon>
        <taxon>Tagetes</taxon>
    </lineage>
</organism>
<name>A0AAD8LFQ5_TARER</name>
<evidence type="ECO:0000259" key="7">
    <source>
        <dbReference type="PROSITE" id="PS50948"/>
    </source>
</evidence>
<proteinExistence type="predicted"/>
<dbReference type="CDD" id="cd01098">
    <property type="entry name" value="PAN_AP_plant"/>
    <property type="match status" value="1"/>
</dbReference>
<comment type="caution">
    <text evidence="8">The sequence shown here is derived from an EMBL/GenBank/DDBJ whole genome shotgun (WGS) entry which is preliminary data.</text>
</comment>
<dbReference type="PIRSF" id="PIRSF002686">
    <property type="entry name" value="SLG"/>
    <property type="match status" value="1"/>
</dbReference>
<evidence type="ECO:0000256" key="2">
    <source>
        <dbReference type="ARBA" id="ARBA00022729"/>
    </source>
</evidence>
<dbReference type="EMBL" id="JAUHHV010000001">
    <property type="protein sequence ID" value="KAK1440443.1"/>
    <property type="molecule type" value="Genomic_DNA"/>
</dbReference>
<evidence type="ECO:0000256" key="3">
    <source>
        <dbReference type="ARBA" id="ARBA00023157"/>
    </source>
</evidence>
<dbReference type="Pfam" id="PF01453">
    <property type="entry name" value="B_lectin"/>
    <property type="match status" value="1"/>
</dbReference>
<evidence type="ECO:0000313" key="9">
    <source>
        <dbReference type="Proteomes" id="UP001229421"/>
    </source>
</evidence>
<feature type="signal peptide" evidence="5">
    <location>
        <begin position="1"/>
        <end position="17"/>
    </location>
</feature>
<dbReference type="SMART" id="SM00473">
    <property type="entry name" value="PAN_AP"/>
    <property type="match status" value="1"/>
</dbReference>
<dbReference type="Pfam" id="PF00954">
    <property type="entry name" value="S_locus_glycop"/>
    <property type="match status" value="1"/>
</dbReference>
<dbReference type="PROSITE" id="PS50927">
    <property type="entry name" value="BULB_LECTIN"/>
    <property type="match status" value="1"/>
</dbReference>
<feature type="chain" id="PRO_5042029507" evidence="5">
    <location>
        <begin position="18"/>
        <end position="448"/>
    </location>
</feature>
<dbReference type="Pfam" id="PF08276">
    <property type="entry name" value="PAN_2"/>
    <property type="match status" value="1"/>
</dbReference>
<evidence type="ECO:0000256" key="5">
    <source>
        <dbReference type="SAM" id="SignalP"/>
    </source>
</evidence>
<keyword evidence="3" id="KW-1015">Disulfide bond</keyword>
<sequence length="448" mass="49934">MLFLFLFFLLKIHAVELDTISGSQFLTDGDTLVSPTGIFKLGFFQPGSSENKYLGIWYNKIPVTTVVWVANRNQPLTTSNHVLKIGYPGVLVLYNNLTTIWSSNMTTTTSGNVTAELRDTGNLVLIDQNKKVVWQSFDYPTDTLLPGMKLGNDYSRGLVWNLTSWKSNQDPGLGQFSYVPNTHGYPESEIQQGAVVKFRGSPWKNQRFIGNAEFGKNIIITFSAVITEKVVSFGYNSDNTSFLPRLTMNSSGKLETLVWLEGAKKWLAAYTFPFDVCDAYGTCGSYGVCSIDVIQQSCSCLDEKRFVPRDKRSWDANDWSGGCIRRIPLDCKKGSDGFVKYSVSKLPETASSWFNMNTSLEGCKAKCLNNCTCIAYANPDATLQGCVLWFNDLIDIRLYSPSNINKATDIFIRMASSEIVDQSNSKKKGGTKIKIILIVTIPLFLLIV</sequence>
<evidence type="ECO:0000256" key="1">
    <source>
        <dbReference type="ARBA" id="ARBA00003061"/>
    </source>
</evidence>
<dbReference type="AlphaFoldDB" id="A0AAD8LFQ5"/>
<gene>
    <name evidence="8" type="ORF">QVD17_06270</name>
</gene>
<dbReference type="SMART" id="SM00108">
    <property type="entry name" value="B_lectin"/>
    <property type="match status" value="1"/>
</dbReference>
<dbReference type="FunFam" id="2.90.10.10:FF:000001">
    <property type="entry name" value="G-type lectin S-receptor-like serine/threonine-protein kinase"/>
    <property type="match status" value="1"/>
</dbReference>